<comment type="caution">
    <text evidence="2">The sequence shown here is derived from an EMBL/GenBank/DDBJ whole genome shotgun (WGS) entry which is preliminary data.</text>
</comment>
<evidence type="ECO:0000256" key="1">
    <source>
        <dbReference type="SAM" id="MobiDB-lite"/>
    </source>
</evidence>
<evidence type="ECO:0000313" key="2">
    <source>
        <dbReference type="EMBL" id="MBA0583251.1"/>
    </source>
</evidence>
<dbReference type="Proteomes" id="UP000593578">
    <property type="component" value="Unassembled WGS sequence"/>
</dbReference>
<protein>
    <submittedName>
        <fullName evidence="2">Uncharacterized protein</fullName>
    </submittedName>
</protein>
<organism evidence="2 3">
    <name type="scientific">Gossypium raimondii</name>
    <name type="common">Peruvian cotton</name>
    <name type="synonym">Gossypium klotzschianum subsp. raimondii</name>
    <dbReference type="NCBI Taxonomy" id="29730"/>
    <lineage>
        <taxon>Eukaryota</taxon>
        <taxon>Viridiplantae</taxon>
        <taxon>Streptophyta</taxon>
        <taxon>Embryophyta</taxon>
        <taxon>Tracheophyta</taxon>
        <taxon>Spermatophyta</taxon>
        <taxon>Magnoliopsida</taxon>
        <taxon>eudicotyledons</taxon>
        <taxon>Gunneridae</taxon>
        <taxon>Pentapetalae</taxon>
        <taxon>rosids</taxon>
        <taxon>malvids</taxon>
        <taxon>Malvales</taxon>
        <taxon>Malvaceae</taxon>
        <taxon>Malvoideae</taxon>
        <taxon>Gossypium</taxon>
    </lineage>
</organism>
<reference evidence="2 3" key="1">
    <citation type="journal article" date="2019" name="Genome Biol. Evol.">
        <title>Insights into the evolution of the New World diploid cottons (Gossypium, subgenus Houzingenia) based on genome sequencing.</title>
        <authorList>
            <person name="Grover C.E."/>
            <person name="Arick M.A. 2nd"/>
            <person name="Thrash A."/>
            <person name="Conover J.L."/>
            <person name="Sanders W.S."/>
            <person name="Peterson D.G."/>
            <person name="Frelichowski J.E."/>
            <person name="Scheffler J.A."/>
            <person name="Scheffler B.E."/>
            <person name="Wendel J.F."/>
        </authorList>
    </citation>
    <scope>NUCLEOTIDE SEQUENCE [LARGE SCALE GENOMIC DNA]</scope>
    <source>
        <strain evidence="2">8</strain>
        <tissue evidence="2">Leaf</tissue>
    </source>
</reference>
<feature type="compositionally biased region" description="Polar residues" evidence="1">
    <location>
        <begin position="40"/>
        <end position="49"/>
    </location>
</feature>
<feature type="region of interest" description="Disordered" evidence="1">
    <location>
        <begin position="35"/>
        <end position="56"/>
    </location>
</feature>
<sequence length="103" mass="11553">MEIHKSDQVMRQFGWRQNILPPLQDIEALHKSEPRGMTGLLSTPTQQGDPMSASHPGVFFVARSSPTYYAPMTTLMPTYPPTTTISGYYSQSVYATLYTYSSI</sequence>
<evidence type="ECO:0000313" key="3">
    <source>
        <dbReference type="Proteomes" id="UP000593578"/>
    </source>
</evidence>
<dbReference type="EMBL" id="JABEZZ010000004">
    <property type="protein sequence ID" value="MBA0583251.1"/>
    <property type="molecule type" value="Genomic_DNA"/>
</dbReference>
<accession>A0A7J8P1Y7</accession>
<feature type="non-terminal residue" evidence="2">
    <location>
        <position position="103"/>
    </location>
</feature>
<proteinExistence type="predicted"/>
<name>A0A7J8P1Y7_GOSRA</name>
<dbReference type="AlphaFoldDB" id="A0A7J8P1Y7"/>
<gene>
    <name evidence="2" type="ORF">Gorai_014116</name>
</gene>